<comment type="caution">
    <text evidence="2">The sequence shown here is derived from an EMBL/GenBank/DDBJ whole genome shotgun (WGS) entry which is preliminary data.</text>
</comment>
<keyword evidence="1" id="KW-0472">Membrane</keyword>
<accession>A0ABW8KAL2</accession>
<dbReference type="RefSeq" id="WP_379985688.1">
    <property type="nucleotide sequence ID" value="NZ_JADIKD010000011.1"/>
</dbReference>
<feature type="transmembrane region" description="Helical" evidence="1">
    <location>
        <begin position="104"/>
        <end position="128"/>
    </location>
</feature>
<feature type="transmembrane region" description="Helical" evidence="1">
    <location>
        <begin position="52"/>
        <end position="71"/>
    </location>
</feature>
<protein>
    <recommendedName>
        <fullName evidence="4">O-antigen ligase domain-containing protein</fullName>
    </recommendedName>
</protein>
<evidence type="ECO:0000256" key="1">
    <source>
        <dbReference type="SAM" id="Phobius"/>
    </source>
</evidence>
<feature type="transmembrane region" description="Helical" evidence="1">
    <location>
        <begin position="181"/>
        <end position="202"/>
    </location>
</feature>
<name>A0ABW8KAL2_9GAMM</name>
<dbReference type="EMBL" id="JADIKD010000011">
    <property type="protein sequence ID" value="MFK2918499.1"/>
    <property type="molecule type" value="Genomic_DNA"/>
</dbReference>
<feature type="transmembrane region" description="Helical" evidence="1">
    <location>
        <begin position="391"/>
        <end position="409"/>
    </location>
</feature>
<gene>
    <name evidence="2" type="ORF">ISS97_14590</name>
</gene>
<evidence type="ECO:0008006" key="4">
    <source>
        <dbReference type="Google" id="ProtNLM"/>
    </source>
</evidence>
<keyword evidence="1" id="KW-0812">Transmembrane</keyword>
<feature type="transmembrane region" description="Helical" evidence="1">
    <location>
        <begin position="78"/>
        <end position="98"/>
    </location>
</feature>
<dbReference type="Proteomes" id="UP001620408">
    <property type="component" value="Unassembled WGS sequence"/>
</dbReference>
<keyword evidence="1" id="KW-1133">Transmembrane helix</keyword>
<evidence type="ECO:0000313" key="2">
    <source>
        <dbReference type="EMBL" id="MFK2918499.1"/>
    </source>
</evidence>
<feature type="transmembrane region" description="Helical" evidence="1">
    <location>
        <begin position="140"/>
        <end position="161"/>
    </location>
</feature>
<feature type="transmembrane region" description="Helical" evidence="1">
    <location>
        <begin position="348"/>
        <end position="371"/>
    </location>
</feature>
<organism evidence="2 3">
    <name type="scientific">Dyella koreensis</name>
    <dbReference type="NCBI Taxonomy" id="311235"/>
    <lineage>
        <taxon>Bacteria</taxon>
        <taxon>Pseudomonadati</taxon>
        <taxon>Pseudomonadota</taxon>
        <taxon>Gammaproteobacteria</taxon>
        <taxon>Lysobacterales</taxon>
        <taxon>Rhodanobacteraceae</taxon>
        <taxon>Dyella</taxon>
    </lineage>
</organism>
<evidence type="ECO:0000313" key="3">
    <source>
        <dbReference type="Proteomes" id="UP001620408"/>
    </source>
</evidence>
<keyword evidence="3" id="KW-1185">Reference proteome</keyword>
<feature type="transmembrane region" description="Helical" evidence="1">
    <location>
        <begin position="26"/>
        <end position="46"/>
    </location>
</feature>
<sequence length="438" mass="47611">MSASAAPAPLPPSAPMSAMPVNERRLTLRHVFLGSAMLLLFLTVVVPNSLPVPTAAMMGITTLMALPGLRLGRGFKKLLALLMCSSMVTVIYIAVGYLNDAPPVAAAQVLVIYILSPLLWMVISDGLLRWPGSSRLMDWFAWLSVLACISVGLYFYLYLTYGAAAVSFFFKGQANVNLNEGFSGAIMHVYGSLIFLAGGFFSSPELIKSRLLRLTVLAMLLVCALTSGRSALILAIPVGWVLGQWLTPRTLGYQRSIRTPLTRLVKVGLPTVFAIALVVVLLESYTSIRLSVIYDSFMDKLTSGGGTSRVGMAGSLFEGILDNGGIGAGHGIGVSFVSSQEYPWRYELVWLATVYRVGLVGALVYALPFLLYIARVLRMAAVRKLPPQHKFLFCAFVAAFIASNTNPYIEAFAFQWMYTIPVLALFVEYPMGMERGNA</sequence>
<proteinExistence type="predicted"/>
<feature type="transmembrane region" description="Helical" evidence="1">
    <location>
        <begin position="211"/>
        <end position="228"/>
    </location>
</feature>
<reference evidence="2 3" key="1">
    <citation type="submission" date="2020-10" db="EMBL/GenBank/DDBJ databases">
        <title>Phylogeny of dyella-like bacteria.</title>
        <authorList>
            <person name="Fu J."/>
        </authorList>
    </citation>
    <scope>NUCLEOTIDE SEQUENCE [LARGE SCALE GENOMIC DNA]</scope>
    <source>
        <strain evidence="2 3">BB4</strain>
    </source>
</reference>